<dbReference type="AlphaFoldDB" id="S3NAY4"/>
<proteinExistence type="predicted"/>
<dbReference type="HOGENOM" id="CLU_2462128_0_0_6"/>
<keyword evidence="4" id="KW-1185">Reference proteome</keyword>
<evidence type="ECO:0000313" key="3">
    <source>
        <dbReference type="EMBL" id="EPF71529.1"/>
    </source>
</evidence>
<keyword evidence="2" id="KW-0472">Membrane</keyword>
<feature type="region of interest" description="Disordered" evidence="1">
    <location>
        <begin position="65"/>
        <end position="88"/>
    </location>
</feature>
<evidence type="ECO:0000313" key="4">
    <source>
        <dbReference type="Proteomes" id="UP000014568"/>
    </source>
</evidence>
<comment type="caution">
    <text evidence="3">The sequence shown here is derived from an EMBL/GenBank/DDBJ whole genome shotgun (WGS) entry which is preliminary data.</text>
</comment>
<dbReference type="EMBL" id="ATGI01000032">
    <property type="protein sequence ID" value="EPF71529.1"/>
    <property type="molecule type" value="Genomic_DNA"/>
</dbReference>
<evidence type="ECO:0000256" key="2">
    <source>
        <dbReference type="SAM" id="Phobius"/>
    </source>
</evidence>
<organism evidence="3 4">
    <name type="scientific">Acinetobacter rudis CIP 110305</name>
    <dbReference type="NCBI Taxonomy" id="421052"/>
    <lineage>
        <taxon>Bacteria</taxon>
        <taxon>Pseudomonadati</taxon>
        <taxon>Pseudomonadota</taxon>
        <taxon>Gammaproteobacteria</taxon>
        <taxon>Moraxellales</taxon>
        <taxon>Moraxellaceae</taxon>
        <taxon>Acinetobacter</taxon>
    </lineage>
</organism>
<feature type="transmembrane region" description="Helical" evidence="2">
    <location>
        <begin position="21"/>
        <end position="39"/>
    </location>
</feature>
<gene>
    <name evidence="3" type="ORF">F945_02561</name>
</gene>
<accession>S3NAY4</accession>
<protein>
    <submittedName>
        <fullName evidence="3">Uncharacterized protein</fullName>
    </submittedName>
</protein>
<keyword evidence="2" id="KW-0812">Transmembrane</keyword>
<dbReference type="PATRIC" id="fig|421052.3.peg.2503"/>
<feature type="compositionally biased region" description="Low complexity" evidence="1">
    <location>
        <begin position="68"/>
        <end position="88"/>
    </location>
</feature>
<keyword evidence="2" id="KW-1133">Transmembrane helix</keyword>
<reference evidence="3 4" key="1">
    <citation type="submission" date="2013-06" db="EMBL/GenBank/DDBJ databases">
        <title>The Genome Sequence of Acinetobacter rudis CIP 110305.</title>
        <authorList>
            <consortium name="The Broad Institute Genome Sequencing Platform"/>
            <consortium name="The Broad Institute Genome Sequencing Center for Infectious Disease"/>
            <person name="Cerqueira G."/>
            <person name="Feldgarden M."/>
            <person name="Courvalin P."/>
            <person name="Perichon B."/>
            <person name="Grillot-Courvalin C."/>
            <person name="Clermont D."/>
            <person name="Rocha E."/>
            <person name="Yoon E.-J."/>
            <person name="Nemec A."/>
            <person name="Young S.K."/>
            <person name="Zeng Q."/>
            <person name="Gargeya S."/>
            <person name="Fitzgerald M."/>
            <person name="Abouelleil A."/>
            <person name="Alvarado L."/>
            <person name="Berlin A.M."/>
            <person name="Chapman S.B."/>
            <person name="Dewar J."/>
            <person name="Goldberg J."/>
            <person name="Griggs A."/>
            <person name="Gujja S."/>
            <person name="Hansen M."/>
            <person name="Howarth C."/>
            <person name="Imamovic A."/>
            <person name="Larimer J."/>
            <person name="McCowan C."/>
            <person name="Murphy C."/>
            <person name="Pearson M."/>
            <person name="Priest M."/>
            <person name="Roberts A."/>
            <person name="Saif S."/>
            <person name="Shea T."/>
            <person name="Sykes S."/>
            <person name="Wortman J."/>
            <person name="Nusbaum C."/>
            <person name="Birren B."/>
        </authorList>
    </citation>
    <scope>NUCLEOTIDE SEQUENCE [LARGE SCALE GENOMIC DNA]</scope>
    <source>
        <strain evidence="3 4">CIP 110305</strain>
    </source>
</reference>
<sequence>MRINVEKLWLAMSKAVKLNKKVILFCALGVIIPLALIWLNKIAIDHDAANKREYDELIRKQQALIKPQQSASAVATTEQSAASETTQP</sequence>
<evidence type="ECO:0000256" key="1">
    <source>
        <dbReference type="SAM" id="MobiDB-lite"/>
    </source>
</evidence>
<name>S3NAY4_9GAMM</name>
<dbReference type="Proteomes" id="UP000014568">
    <property type="component" value="Unassembled WGS sequence"/>
</dbReference>